<name>A0ABP7KP00_9GAMM</name>
<accession>A0ABP7KP00</accession>
<dbReference type="Proteomes" id="UP001499994">
    <property type="component" value="Unassembled WGS sequence"/>
</dbReference>
<gene>
    <name evidence="1" type="ORF">GCM10022405_07010</name>
</gene>
<sequence>MGVPKALIPAFSLGEKERRGWWGWCGTNTETLGYSLSLGERVRVRGYPSPS</sequence>
<comment type="caution">
    <text evidence="1">The sequence shown here is derived from an EMBL/GenBank/DDBJ whole genome shotgun (WGS) entry which is preliminary data.</text>
</comment>
<proteinExistence type="predicted"/>
<protein>
    <submittedName>
        <fullName evidence="1">Uncharacterized protein</fullName>
    </submittedName>
</protein>
<organism evidence="1 2">
    <name type="scientific">Gibbsiella dentisursi</name>
    <dbReference type="NCBI Taxonomy" id="796890"/>
    <lineage>
        <taxon>Bacteria</taxon>
        <taxon>Pseudomonadati</taxon>
        <taxon>Pseudomonadota</taxon>
        <taxon>Gammaproteobacteria</taxon>
        <taxon>Enterobacterales</taxon>
        <taxon>Yersiniaceae</taxon>
        <taxon>Gibbsiella</taxon>
    </lineage>
</organism>
<dbReference type="EMBL" id="BAABDG010000002">
    <property type="protein sequence ID" value="GAA3884222.1"/>
    <property type="molecule type" value="Genomic_DNA"/>
</dbReference>
<keyword evidence="2" id="KW-1185">Reference proteome</keyword>
<reference evidence="2" key="1">
    <citation type="journal article" date="2019" name="Int. J. Syst. Evol. Microbiol.">
        <title>The Global Catalogue of Microorganisms (GCM) 10K type strain sequencing project: providing services to taxonomists for standard genome sequencing and annotation.</title>
        <authorList>
            <consortium name="The Broad Institute Genomics Platform"/>
            <consortium name="The Broad Institute Genome Sequencing Center for Infectious Disease"/>
            <person name="Wu L."/>
            <person name="Ma J."/>
        </authorList>
    </citation>
    <scope>NUCLEOTIDE SEQUENCE [LARGE SCALE GENOMIC DNA]</scope>
    <source>
        <strain evidence="2">JCM 17201</strain>
    </source>
</reference>
<evidence type="ECO:0000313" key="1">
    <source>
        <dbReference type="EMBL" id="GAA3884222.1"/>
    </source>
</evidence>
<evidence type="ECO:0000313" key="2">
    <source>
        <dbReference type="Proteomes" id="UP001499994"/>
    </source>
</evidence>